<dbReference type="InterPro" id="IPR011333">
    <property type="entry name" value="SKP1/BTB/POZ_sf"/>
</dbReference>
<dbReference type="AlphaFoldDB" id="A0A8C4XFM5"/>
<dbReference type="PROSITE" id="PS50097">
    <property type="entry name" value="BTB"/>
    <property type="match status" value="1"/>
</dbReference>
<evidence type="ECO:0000256" key="3">
    <source>
        <dbReference type="ARBA" id="ARBA00022737"/>
    </source>
</evidence>
<feature type="region of interest" description="Disordered" evidence="13">
    <location>
        <begin position="187"/>
        <end position="215"/>
    </location>
</feature>
<dbReference type="Pfam" id="PF00651">
    <property type="entry name" value="BTB"/>
    <property type="match status" value="1"/>
</dbReference>
<feature type="domain" description="C2H2-type" evidence="15">
    <location>
        <begin position="433"/>
        <end position="460"/>
    </location>
</feature>
<keyword evidence="3" id="KW-0677">Repeat</keyword>
<dbReference type="FunFam" id="3.30.160.60:FF:000115">
    <property type="entry name" value="Zinc finger and BTB domain containing 7C"/>
    <property type="match status" value="1"/>
</dbReference>
<evidence type="ECO:0000313" key="17">
    <source>
        <dbReference type="Proteomes" id="UP000694620"/>
    </source>
</evidence>
<dbReference type="SUPFAM" id="SSF57667">
    <property type="entry name" value="beta-beta-alpha zinc fingers"/>
    <property type="match status" value="2"/>
</dbReference>
<evidence type="ECO:0000256" key="11">
    <source>
        <dbReference type="ARBA" id="ARBA00076479"/>
    </source>
</evidence>
<dbReference type="RefSeq" id="XP_028672283.1">
    <property type="nucleotide sequence ID" value="XM_028816450.2"/>
</dbReference>
<keyword evidence="5" id="KW-0862">Zinc</keyword>
<evidence type="ECO:0000256" key="9">
    <source>
        <dbReference type="ARBA" id="ARBA00023242"/>
    </source>
</evidence>
<feature type="domain" description="C2H2-type" evidence="15">
    <location>
        <begin position="377"/>
        <end position="404"/>
    </location>
</feature>
<dbReference type="FunFam" id="3.30.160.60:FF:001448">
    <property type="entry name" value="Zinc finger and BTB domain containing 7a"/>
    <property type="match status" value="1"/>
</dbReference>
<dbReference type="InterPro" id="IPR000210">
    <property type="entry name" value="BTB/POZ_dom"/>
</dbReference>
<evidence type="ECO:0000256" key="12">
    <source>
        <dbReference type="PROSITE-ProRule" id="PRU00042"/>
    </source>
</evidence>
<dbReference type="InterPro" id="IPR050457">
    <property type="entry name" value="ZnFinger_BTB_dom_contain"/>
</dbReference>
<evidence type="ECO:0000256" key="13">
    <source>
        <dbReference type="SAM" id="MobiDB-lite"/>
    </source>
</evidence>
<reference evidence="16" key="2">
    <citation type="submission" date="2025-08" db="UniProtKB">
        <authorList>
            <consortium name="Ensembl"/>
        </authorList>
    </citation>
    <scope>IDENTIFICATION</scope>
</reference>
<feature type="region of interest" description="Disordered" evidence="13">
    <location>
        <begin position="235"/>
        <end position="290"/>
    </location>
</feature>
<dbReference type="RefSeq" id="XP_028672284.1">
    <property type="nucleotide sequence ID" value="XM_028816451.2"/>
</dbReference>
<evidence type="ECO:0000313" key="16">
    <source>
        <dbReference type="Ensembl" id="ENSECRP00000027342.1"/>
    </source>
</evidence>
<dbReference type="PANTHER" id="PTHR46105">
    <property type="entry name" value="AGAP004733-PA"/>
    <property type="match status" value="1"/>
</dbReference>
<dbReference type="Pfam" id="PF00096">
    <property type="entry name" value="zf-C2H2"/>
    <property type="match status" value="3"/>
</dbReference>
<reference evidence="16" key="1">
    <citation type="submission" date="2021-06" db="EMBL/GenBank/DDBJ databases">
        <authorList>
            <consortium name="Wellcome Sanger Institute Data Sharing"/>
        </authorList>
    </citation>
    <scope>NUCLEOTIDE SEQUENCE [LARGE SCALE GENOMIC DNA]</scope>
</reference>
<evidence type="ECO:0000256" key="2">
    <source>
        <dbReference type="ARBA" id="ARBA00022723"/>
    </source>
</evidence>
<accession>A0A8C4XFM5</accession>
<dbReference type="PROSITE" id="PS00028">
    <property type="entry name" value="ZINC_FINGER_C2H2_1"/>
    <property type="match status" value="3"/>
</dbReference>
<dbReference type="GO" id="GO:0008270">
    <property type="term" value="F:zinc ion binding"/>
    <property type="evidence" value="ECO:0007669"/>
    <property type="project" value="UniProtKB-KW"/>
</dbReference>
<dbReference type="GeneID" id="114662791"/>
<dbReference type="InterPro" id="IPR013087">
    <property type="entry name" value="Znf_C2H2_type"/>
</dbReference>
<dbReference type="OrthoDB" id="8922241at2759"/>
<evidence type="ECO:0000259" key="15">
    <source>
        <dbReference type="PROSITE" id="PS50157"/>
    </source>
</evidence>
<sequence>MSSGGSGGASASDGPIGVPFPDHSSEVLGGLNEQRQGGVLCDVLIIVQGQEFPAHRSVLAACSPYFHKLFTSGAVADRQSVYHIDFISAEALAALLEFAYTATLTVSTCSIRDILSAARLLEIQAVGDVCSHLLESDVLKQQERMDSKQEDQQGRKELADLVDQGNQLRAQEFLEFFQSHSSHFSSSCSTPDLRDLQPHQHLSQRNGGEGLPYETNGTATQEYYSSLALALAQPPSHYPVRDGDEEDNEEEEDEEEVKLRRYPFPWVQGAEGEPRGQAPLASSSSQNGHYSLAEERGNLSASALLQQMMDSFERQKELEAAGEEVDGEEHDVEFYLNYFNSGRHDDLVGEDLPAWTPHGGDTTGSLGVKKMRSKAFQKCPICSKVIQGAGKLPRHIRTHTGEKPYECDICSVRFTRQDKLKVHMRKHTGEKPYLCTQCGAAFAHNYDLKNHMRVHTGLRPYQCSSCFKTFVRSDHLHRHLKKDGCNGIPSRRGRKPRVRDPMPPPELPQVKGISEGATTPSTLPPPRQRKRVAKETASEEASGCTSAAEEESLLGK</sequence>
<keyword evidence="9" id="KW-0539">Nucleus</keyword>
<feature type="domain" description="BTB" evidence="14">
    <location>
        <begin position="41"/>
        <end position="108"/>
    </location>
</feature>
<comment type="subcellular location">
    <subcellularLocation>
        <location evidence="1">Nucleus</location>
    </subcellularLocation>
</comment>
<evidence type="ECO:0000256" key="7">
    <source>
        <dbReference type="ARBA" id="ARBA00023125"/>
    </source>
</evidence>
<keyword evidence="17" id="KW-1185">Reference proteome</keyword>
<protein>
    <recommendedName>
        <fullName evidence="10">Zinc finger and BTB domain-containing protein 7A</fullName>
    </recommendedName>
    <alternativeName>
        <fullName evidence="11">Leukemia/lymphoma-related factor</fullName>
    </alternativeName>
</protein>
<feature type="domain" description="C2H2-type" evidence="15">
    <location>
        <begin position="461"/>
        <end position="496"/>
    </location>
</feature>
<dbReference type="PANTHER" id="PTHR46105:SF6">
    <property type="entry name" value="ZINC FINGER AND BTB DOMAIN-CONTAINING PROTEIN 7A"/>
    <property type="match status" value="1"/>
</dbReference>
<feature type="compositionally biased region" description="Acidic residues" evidence="13">
    <location>
        <begin position="243"/>
        <end position="256"/>
    </location>
</feature>
<reference evidence="16" key="3">
    <citation type="submission" date="2025-09" db="UniProtKB">
        <authorList>
            <consortium name="Ensembl"/>
        </authorList>
    </citation>
    <scope>IDENTIFICATION</scope>
</reference>
<evidence type="ECO:0000256" key="5">
    <source>
        <dbReference type="ARBA" id="ARBA00022833"/>
    </source>
</evidence>
<keyword evidence="2" id="KW-0479">Metal-binding</keyword>
<keyword evidence="6" id="KW-0805">Transcription regulation</keyword>
<keyword evidence="8" id="KW-0804">Transcription</keyword>
<evidence type="ECO:0000259" key="14">
    <source>
        <dbReference type="PROSITE" id="PS50097"/>
    </source>
</evidence>
<dbReference type="GO" id="GO:0000981">
    <property type="term" value="F:DNA-binding transcription factor activity, RNA polymerase II-specific"/>
    <property type="evidence" value="ECO:0007669"/>
    <property type="project" value="TreeGrafter"/>
</dbReference>
<dbReference type="Gene3D" id="3.30.710.10">
    <property type="entry name" value="Potassium Channel Kv1.1, Chain A"/>
    <property type="match status" value="1"/>
</dbReference>
<dbReference type="SUPFAM" id="SSF54695">
    <property type="entry name" value="POZ domain"/>
    <property type="match status" value="1"/>
</dbReference>
<keyword evidence="4 12" id="KW-0863">Zinc-finger</keyword>
<evidence type="ECO:0000256" key="10">
    <source>
        <dbReference type="ARBA" id="ARBA00070670"/>
    </source>
</evidence>
<dbReference type="InterPro" id="IPR036236">
    <property type="entry name" value="Znf_C2H2_sf"/>
</dbReference>
<proteinExistence type="predicted"/>
<evidence type="ECO:0000256" key="1">
    <source>
        <dbReference type="ARBA" id="ARBA00004123"/>
    </source>
</evidence>
<dbReference type="GO" id="GO:0000978">
    <property type="term" value="F:RNA polymerase II cis-regulatory region sequence-specific DNA binding"/>
    <property type="evidence" value="ECO:0007669"/>
    <property type="project" value="TreeGrafter"/>
</dbReference>
<evidence type="ECO:0000256" key="4">
    <source>
        <dbReference type="ARBA" id="ARBA00022771"/>
    </source>
</evidence>
<dbReference type="Gene3D" id="3.30.160.60">
    <property type="entry name" value="Classic Zinc Finger"/>
    <property type="match status" value="4"/>
</dbReference>
<dbReference type="Ensembl" id="ENSECRT00000027916.1">
    <property type="protein sequence ID" value="ENSECRP00000027342.1"/>
    <property type="gene ID" value="ENSECRG00000018510.1"/>
</dbReference>
<feature type="compositionally biased region" description="Polar residues" evidence="13">
    <location>
        <begin position="280"/>
        <end position="289"/>
    </location>
</feature>
<dbReference type="SMART" id="SM00225">
    <property type="entry name" value="BTB"/>
    <property type="match status" value="1"/>
</dbReference>
<dbReference type="SMART" id="SM00355">
    <property type="entry name" value="ZnF_C2H2"/>
    <property type="match status" value="4"/>
</dbReference>
<name>A0A8C4XFM5_ERPCA</name>
<dbReference type="FunFam" id="3.30.160.60:FF:000138">
    <property type="entry name" value="Zinc finger and BTB domain containing 7C"/>
    <property type="match status" value="1"/>
</dbReference>
<keyword evidence="7" id="KW-0238">DNA-binding</keyword>
<feature type="domain" description="C2H2-type" evidence="15">
    <location>
        <begin position="405"/>
        <end position="432"/>
    </location>
</feature>
<organism evidence="16 17">
    <name type="scientific">Erpetoichthys calabaricus</name>
    <name type="common">Rope fish</name>
    <name type="synonym">Calamoichthys calabaricus</name>
    <dbReference type="NCBI Taxonomy" id="27687"/>
    <lineage>
        <taxon>Eukaryota</taxon>
        <taxon>Metazoa</taxon>
        <taxon>Chordata</taxon>
        <taxon>Craniata</taxon>
        <taxon>Vertebrata</taxon>
        <taxon>Euteleostomi</taxon>
        <taxon>Actinopterygii</taxon>
        <taxon>Polypteriformes</taxon>
        <taxon>Polypteridae</taxon>
        <taxon>Erpetoichthys</taxon>
    </lineage>
</organism>
<evidence type="ECO:0000256" key="6">
    <source>
        <dbReference type="ARBA" id="ARBA00023015"/>
    </source>
</evidence>
<dbReference type="GeneTree" id="ENSGT00940000162053"/>
<feature type="region of interest" description="Disordered" evidence="13">
    <location>
        <begin position="481"/>
        <end position="556"/>
    </location>
</feature>
<dbReference type="GO" id="GO:0005634">
    <property type="term" value="C:nucleus"/>
    <property type="evidence" value="ECO:0007669"/>
    <property type="project" value="UniProtKB-SubCell"/>
</dbReference>
<gene>
    <name evidence="16" type="primary">ZBTB7A</name>
</gene>
<evidence type="ECO:0000256" key="8">
    <source>
        <dbReference type="ARBA" id="ARBA00023163"/>
    </source>
</evidence>
<dbReference type="PROSITE" id="PS50157">
    <property type="entry name" value="ZINC_FINGER_C2H2_2"/>
    <property type="match status" value="4"/>
</dbReference>
<dbReference type="Proteomes" id="UP000694620">
    <property type="component" value="Chromosome 12"/>
</dbReference>